<comment type="caution">
    <text evidence="1">The sequence shown here is derived from an EMBL/GenBank/DDBJ whole genome shotgun (WGS) entry which is preliminary data.</text>
</comment>
<evidence type="ECO:0000313" key="2">
    <source>
        <dbReference type="Proteomes" id="UP000282759"/>
    </source>
</evidence>
<keyword evidence="2" id="KW-1185">Reference proteome</keyword>
<proteinExistence type="predicted"/>
<sequence>MYWYKKLSIISVLVISGLQSCKPEIANKGNAYFDLKGYFKKEADRLSVSKPSVYKSASHNNIAQDKSIIITDWEGELALFSGSDINKPAWRGEYTVTETPDSIVYKAKKPELKVREVNIKRKGKKIIGIFIVNKTKNILYHSTEKLAYYPDSLYRIDKKQDVNLIGVNDYRIEGKFAQ</sequence>
<evidence type="ECO:0000313" key="1">
    <source>
        <dbReference type="EMBL" id="RVT99929.1"/>
    </source>
</evidence>
<dbReference type="OrthoDB" id="794757at2"/>
<dbReference type="Proteomes" id="UP000282759">
    <property type="component" value="Unassembled WGS sequence"/>
</dbReference>
<name>A0A3S2VLC8_9SPHI</name>
<reference evidence="1 2" key="1">
    <citation type="submission" date="2019-01" db="EMBL/GenBank/DDBJ databases">
        <authorList>
            <person name="Chen W.-M."/>
        </authorList>
    </citation>
    <scope>NUCLEOTIDE SEQUENCE [LARGE SCALE GENOMIC DNA]</scope>
    <source>
        <strain evidence="1 2">YBJ-36</strain>
    </source>
</reference>
<gene>
    <name evidence="1" type="ORF">EOD41_15945</name>
</gene>
<dbReference type="PROSITE" id="PS51257">
    <property type="entry name" value="PROKAR_LIPOPROTEIN"/>
    <property type="match status" value="1"/>
</dbReference>
<organism evidence="1 2">
    <name type="scientific">Mucilaginibacter limnophilus</name>
    <dbReference type="NCBI Taxonomy" id="1932778"/>
    <lineage>
        <taxon>Bacteria</taxon>
        <taxon>Pseudomonadati</taxon>
        <taxon>Bacteroidota</taxon>
        <taxon>Sphingobacteriia</taxon>
        <taxon>Sphingobacteriales</taxon>
        <taxon>Sphingobacteriaceae</taxon>
        <taxon>Mucilaginibacter</taxon>
    </lineage>
</organism>
<dbReference type="EMBL" id="SACK01000007">
    <property type="protein sequence ID" value="RVT99929.1"/>
    <property type="molecule type" value="Genomic_DNA"/>
</dbReference>
<accession>A0A3S2VLC8</accession>
<dbReference type="RefSeq" id="WP_127706723.1">
    <property type="nucleotide sequence ID" value="NZ_SACK01000007.1"/>
</dbReference>
<dbReference type="AlphaFoldDB" id="A0A3S2VLC8"/>
<protein>
    <submittedName>
        <fullName evidence="1">Uncharacterized protein</fullName>
    </submittedName>
</protein>